<protein>
    <submittedName>
        <fullName evidence="1">Uncharacterized protein</fullName>
    </submittedName>
</protein>
<proteinExistence type="predicted"/>
<accession>A0A0E9WDG7</accession>
<evidence type="ECO:0000313" key="1">
    <source>
        <dbReference type="EMBL" id="JAH88434.1"/>
    </source>
</evidence>
<reference evidence="1" key="1">
    <citation type="submission" date="2014-11" db="EMBL/GenBank/DDBJ databases">
        <authorList>
            <person name="Amaro Gonzalez C."/>
        </authorList>
    </citation>
    <scope>NUCLEOTIDE SEQUENCE</scope>
</reference>
<sequence length="21" mass="2349">MTFTVQQSGATGLLYKEILTF</sequence>
<reference evidence="1" key="2">
    <citation type="journal article" date="2015" name="Fish Shellfish Immunol.">
        <title>Early steps in the European eel (Anguilla anguilla)-Vibrio vulnificus interaction in the gills: Role of the RtxA13 toxin.</title>
        <authorList>
            <person name="Callol A."/>
            <person name="Pajuelo D."/>
            <person name="Ebbesson L."/>
            <person name="Teles M."/>
            <person name="MacKenzie S."/>
            <person name="Amaro C."/>
        </authorList>
    </citation>
    <scope>NUCLEOTIDE SEQUENCE</scope>
</reference>
<name>A0A0E9WDG7_ANGAN</name>
<dbReference type="AlphaFoldDB" id="A0A0E9WDG7"/>
<organism evidence="1">
    <name type="scientific">Anguilla anguilla</name>
    <name type="common">European freshwater eel</name>
    <name type="synonym">Muraena anguilla</name>
    <dbReference type="NCBI Taxonomy" id="7936"/>
    <lineage>
        <taxon>Eukaryota</taxon>
        <taxon>Metazoa</taxon>
        <taxon>Chordata</taxon>
        <taxon>Craniata</taxon>
        <taxon>Vertebrata</taxon>
        <taxon>Euteleostomi</taxon>
        <taxon>Actinopterygii</taxon>
        <taxon>Neopterygii</taxon>
        <taxon>Teleostei</taxon>
        <taxon>Anguilliformes</taxon>
        <taxon>Anguillidae</taxon>
        <taxon>Anguilla</taxon>
    </lineage>
</organism>
<dbReference type="EMBL" id="GBXM01020143">
    <property type="protein sequence ID" value="JAH88434.1"/>
    <property type="molecule type" value="Transcribed_RNA"/>
</dbReference>